<feature type="non-terminal residue" evidence="2">
    <location>
        <position position="1"/>
    </location>
</feature>
<accession>A0A6J4KTH6</accession>
<evidence type="ECO:0000256" key="1">
    <source>
        <dbReference type="SAM" id="MobiDB-lite"/>
    </source>
</evidence>
<proteinExistence type="predicted"/>
<name>A0A6J4KTH6_9HYPH</name>
<gene>
    <name evidence="2" type="ORF">AVDCRST_MAG90-684</name>
</gene>
<dbReference type="EMBL" id="CADCUC010000130">
    <property type="protein sequence ID" value="CAA9314737.1"/>
    <property type="molecule type" value="Genomic_DNA"/>
</dbReference>
<protein>
    <submittedName>
        <fullName evidence="2">Uncharacterized protein</fullName>
    </submittedName>
</protein>
<feature type="region of interest" description="Disordered" evidence="1">
    <location>
        <begin position="1"/>
        <end position="97"/>
    </location>
</feature>
<feature type="compositionally biased region" description="Basic and acidic residues" evidence="1">
    <location>
        <begin position="47"/>
        <end position="79"/>
    </location>
</feature>
<feature type="non-terminal residue" evidence="2">
    <location>
        <position position="97"/>
    </location>
</feature>
<feature type="compositionally biased region" description="Basic and acidic residues" evidence="1">
    <location>
        <begin position="16"/>
        <end position="38"/>
    </location>
</feature>
<dbReference type="AlphaFoldDB" id="A0A6J4KTH6"/>
<organism evidence="2">
    <name type="scientific">uncultured Microvirga sp</name>
    <dbReference type="NCBI Taxonomy" id="412392"/>
    <lineage>
        <taxon>Bacteria</taxon>
        <taxon>Pseudomonadati</taxon>
        <taxon>Pseudomonadota</taxon>
        <taxon>Alphaproteobacteria</taxon>
        <taxon>Hyphomicrobiales</taxon>
        <taxon>Methylobacteriaceae</taxon>
        <taxon>Microvirga</taxon>
        <taxon>environmental samples</taxon>
    </lineage>
</organism>
<sequence length="97" mass="10667">EVARHPLAPAQLQAHPHVDEADGCGRCRHRKTDDRPDAGQHGADILAFDRVEKEAVPPVDAERRKQIGEHEGENAERQKPGKSLGWAAPEPARDAEI</sequence>
<reference evidence="2" key="1">
    <citation type="submission" date="2020-02" db="EMBL/GenBank/DDBJ databases">
        <authorList>
            <person name="Meier V. D."/>
        </authorList>
    </citation>
    <scope>NUCLEOTIDE SEQUENCE</scope>
    <source>
        <strain evidence="2">AVDCRST_MAG90</strain>
    </source>
</reference>
<evidence type="ECO:0000313" key="2">
    <source>
        <dbReference type="EMBL" id="CAA9314737.1"/>
    </source>
</evidence>